<dbReference type="Gene3D" id="3.10.105.10">
    <property type="entry name" value="Dipeptide-binding Protein, Domain 3"/>
    <property type="match status" value="1"/>
</dbReference>
<dbReference type="AlphaFoldDB" id="G2GNC4"/>
<organism evidence="7 8">
    <name type="scientific">Streptomyces zinciresistens K42</name>
    <dbReference type="NCBI Taxonomy" id="700597"/>
    <lineage>
        <taxon>Bacteria</taxon>
        <taxon>Bacillati</taxon>
        <taxon>Actinomycetota</taxon>
        <taxon>Actinomycetes</taxon>
        <taxon>Kitasatosporales</taxon>
        <taxon>Streptomycetaceae</taxon>
        <taxon>Streptomyces</taxon>
    </lineage>
</organism>
<evidence type="ECO:0000313" key="7">
    <source>
        <dbReference type="EMBL" id="EGX54993.1"/>
    </source>
</evidence>
<dbReference type="GO" id="GO:0030313">
    <property type="term" value="C:cell envelope"/>
    <property type="evidence" value="ECO:0007669"/>
    <property type="project" value="UniProtKB-SubCell"/>
</dbReference>
<gene>
    <name evidence="7" type="ORF">SZN_35147</name>
</gene>
<evidence type="ECO:0000259" key="6">
    <source>
        <dbReference type="Pfam" id="PF00496"/>
    </source>
</evidence>
<dbReference type="InterPro" id="IPR000914">
    <property type="entry name" value="SBP_5_dom"/>
</dbReference>
<name>G2GNC4_9ACTN</name>
<comment type="subcellular location">
    <subcellularLocation>
        <location evidence="1">Cell envelope</location>
    </subcellularLocation>
</comment>
<dbReference type="FunFam" id="3.10.105.10:FF:000012">
    <property type="entry name" value="Peptide/nickel transport system substrate-binding protein"/>
    <property type="match status" value="1"/>
</dbReference>
<dbReference type="SUPFAM" id="SSF53850">
    <property type="entry name" value="Periplasmic binding protein-like II"/>
    <property type="match status" value="1"/>
</dbReference>
<accession>G2GNC4</accession>
<evidence type="ECO:0000256" key="2">
    <source>
        <dbReference type="ARBA" id="ARBA00005695"/>
    </source>
</evidence>
<feature type="chain" id="PRO_5039046132" evidence="5">
    <location>
        <begin position="23"/>
        <end position="526"/>
    </location>
</feature>
<comment type="similarity">
    <text evidence="2">Belongs to the bacterial solute-binding protein 5 family.</text>
</comment>
<evidence type="ECO:0000313" key="8">
    <source>
        <dbReference type="Proteomes" id="UP000004217"/>
    </source>
</evidence>
<keyword evidence="7" id="KW-0449">Lipoprotein</keyword>
<dbReference type="PANTHER" id="PTHR30290:SF10">
    <property type="entry name" value="PERIPLASMIC OLIGOPEPTIDE-BINDING PROTEIN-RELATED"/>
    <property type="match status" value="1"/>
</dbReference>
<dbReference type="Proteomes" id="UP000004217">
    <property type="component" value="Unassembled WGS sequence"/>
</dbReference>
<evidence type="ECO:0000256" key="5">
    <source>
        <dbReference type="SAM" id="SignalP"/>
    </source>
</evidence>
<dbReference type="InterPro" id="IPR039424">
    <property type="entry name" value="SBP_5"/>
</dbReference>
<reference evidence="7 8" key="1">
    <citation type="submission" date="2011-08" db="EMBL/GenBank/DDBJ databases">
        <authorList>
            <person name="Lin Y."/>
            <person name="Hao X."/>
            <person name="Johnstone L."/>
            <person name="Miller S.J."/>
            <person name="Wei G."/>
            <person name="Rensing C."/>
        </authorList>
    </citation>
    <scope>NUCLEOTIDE SEQUENCE [LARGE SCALE GENOMIC DNA]</scope>
    <source>
        <strain evidence="7 8">K42</strain>
    </source>
</reference>
<dbReference type="PROSITE" id="PS51257">
    <property type="entry name" value="PROKAR_LIPOPROTEIN"/>
    <property type="match status" value="1"/>
</dbReference>
<dbReference type="GO" id="GO:0043190">
    <property type="term" value="C:ATP-binding cassette (ABC) transporter complex"/>
    <property type="evidence" value="ECO:0007669"/>
    <property type="project" value="InterPro"/>
</dbReference>
<protein>
    <submittedName>
        <fullName evidence="7">Solute binding transport lipoprotein</fullName>
    </submittedName>
</protein>
<dbReference type="PATRIC" id="fig|700597.3.peg.6852"/>
<dbReference type="Gene3D" id="3.40.190.10">
    <property type="entry name" value="Periplasmic binding protein-like II"/>
    <property type="match status" value="1"/>
</dbReference>
<proteinExistence type="inferred from homology"/>
<feature type="domain" description="Solute-binding protein family 5" evidence="6">
    <location>
        <begin position="80"/>
        <end position="442"/>
    </location>
</feature>
<evidence type="ECO:0000256" key="4">
    <source>
        <dbReference type="ARBA" id="ARBA00022729"/>
    </source>
</evidence>
<dbReference type="RefSeq" id="WP_007504439.1">
    <property type="nucleotide sequence ID" value="NZ_AGBF01000285.1"/>
</dbReference>
<comment type="caution">
    <text evidence="7">The sequence shown here is derived from an EMBL/GenBank/DDBJ whole genome shotgun (WGS) entry which is preliminary data.</text>
</comment>
<dbReference type="Pfam" id="PF00496">
    <property type="entry name" value="SBP_bac_5"/>
    <property type="match status" value="1"/>
</dbReference>
<keyword evidence="4 5" id="KW-0732">Signal</keyword>
<dbReference type="PANTHER" id="PTHR30290">
    <property type="entry name" value="PERIPLASMIC BINDING COMPONENT OF ABC TRANSPORTER"/>
    <property type="match status" value="1"/>
</dbReference>
<dbReference type="GO" id="GO:0042597">
    <property type="term" value="C:periplasmic space"/>
    <property type="evidence" value="ECO:0007669"/>
    <property type="project" value="UniProtKB-ARBA"/>
</dbReference>
<dbReference type="EMBL" id="AGBF01000285">
    <property type="protein sequence ID" value="EGX54993.1"/>
    <property type="molecule type" value="Genomic_DNA"/>
</dbReference>
<evidence type="ECO:0000256" key="1">
    <source>
        <dbReference type="ARBA" id="ARBA00004196"/>
    </source>
</evidence>
<dbReference type="GO" id="GO:1904680">
    <property type="term" value="F:peptide transmembrane transporter activity"/>
    <property type="evidence" value="ECO:0007669"/>
    <property type="project" value="TreeGrafter"/>
</dbReference>
<keyword evidence="8" id="KW-1185">Reference proteome</keyword>
<dbReference type="PIRSF" id="PIRSF002741">
    <property type="entry name" value="MppA"/>
    <property type="match status" value="1"/>
</dbReference>
<dbReference type="GO" id="GO:0015833">
    <property type="term" value="P:peptide transport"/>
    <property type="evidence" value="ECO:0007669"/>
    <property type="project" value="TreeGrafter"/>
</dbReference>
<sequence length="526" mass="57966">MFNRIRRLRQVAAIASISSLVAGCGVLSSDSSQDKGPIMVGTTAAPSTLDPAASWDSSWELFRNIYQTLLSYPSGATTPEADAAENCRFTDRTNRTFRCQLRDGLKFSDGHALDAKAVKHSIDRIRKINVNGGPAGLLGSLERVQVLNDREVAFQLDKADATFPFVLATPAMSIVDPAEYPADKLREDDEIVGSGPYTLQGYDEGKQSELVKYADYKGYAARKNEAVTIRYYQDSPTMVAALRAKKLDVAFRGLAAKDIVDIQANDKDQLQMIEGSGTEINYLVFNPKDPTAGKAAVRKAIAQVVDRAAIAHKVYKDTVEPLYSMVPKGLTGHTTGFFDDYGDPSVSKARKILTGAGVQAPVPLTLWYTSDRYGSATKAEFEELKTQLEKSRLFRITLKSRPWKTYVTGYQKGEYPVFGRGWFPDFPDADNFIAPFVGDQNALGTPYVTPRITETLLPSSRAQSDRANVVKDFEEAQRILVDDARLLPLWQGRQYVAASAEVSGAERALDPSTIMMMGELSRKTSW</sequence>
<dbReference type="OrthoDB" id="9801912at2"/>
<feature type="signal peptide" evidence="5">
    <location>
        <begin position="1"/>
        <end position="22"/>
    </location>
</feature>
<evidence type="ECO:0000256" key="3">
    <source>
        <dbReference type="ARBA" id="ARBA00022448"/>
    </source>
</evidence>
<keyword evidence="3" id="KW-0813">Transport</keyword>
<dbReference type="InterPro" id="IPR030678">
    <property type="entry name" value="Peptide/Ni-bd"/>
</dbReference>